<protein>
    <submittedName>
        <fullName evidence="9">S1/P1 nuclease</fullName>
    </submittedName>
</protein>
<keyword evidence="8" id="KW-0732">Signal</keyword>
<evidence type="ECO:0000256" key="4">
    <source>
        <dbReference type="ARBA" id="ARBA00022759"/>
    </source>
</evidence>
<keyword evidence="5" id="KW-0378">Hydrolase</keyword>
<evidence type="ECO:0000256" key="8">
    <source>
        <dbReference type="SAM" id="SignalP"/>
    </source>
</evidence>
<dbReference type="PANTHER" id="PTHR33146">
    <property type="entry name" value="ENDONUCLEASE 4"/>
    <property type="match status" value="1"/>
</dbReference>
<gene>
    <name evidence="9" type="ORF">GQ43DRAFT_442694</name>
</gene>
<dbReference type="AlphaFoldDB" id="A0A9P4MN84"/>
<evidence type="ECO:0000256" key="3">
    <source>
        <dbReference type="ARBA" id="ARBA00022723"/>
    </source>
</evidence>
<evidence type="ECO:0000256" key="2">
    <source>
        <dbReference type="ARBA" id="ARBA00022722"/>
    </source>
</evidence>
<dbReference type="Proteomes" id="UP000799536">
    <property type="component" value="Unassembled WGS sequence"/>
</dbReference>
<keyword evidence="7" id="KW-0325">Glycoprotein</keyword>
<dbReference type="InterPro" id="IPR008947">
    <property type="entry name" value="PLipase_C/P1_nuclease_dom_sf"/>
</dbReference>
<dbReference type="Gene3D" id="1.10.575.10">
    <property type="entry name" value="P1 Nuclease"/>
    <property type="match status" value="1"/>
</dbReference>
<evidence type="ECO:0000256" key="1">
    <source>
        <dbReference type="ARBA" id="ARBA00009547"/>
    </source>
</evidence>
<keyword evidence="2" id="KW-0540">Nuclease</keyword>
<dbReference type="GO" id="GO:0004519">
    <property type="term" value="F:endonuclease activity"/>
    <property type="evidence" value="ECO:0007669"/>
    <property type="project" value="UniProtKB-KW"/>
</dbReference>
<feature type="signal peptide" evidence="8">
    <location>
        <begin position="1"/>
        <end position="18"/>
    </location>
</feature>
<sequence>MRLLTTLLFLSATKTVHSWGELGHRTVAYLAQKRLTPAAQNLVDGLLADDQALDISDAAVWADSVRKTPGYYHTGGWHFIDAEDDPPRTCNVNYTRDCNPQPGCIISAITNMTFRLSNPNLSIANQNEALKFIIHFLGDIHQPLHTEHLSFGGNLIHVCFDGRCDAKMNLHSTWDKEIPHKYRGLPPVDRGDPVLKAEAKKWADELSDSTSTDRDVGCTDITNPQTCALEWANEANSYICSYVLHPGVQWVKDNDLGGKYYEGAFPVIETLITKGGLRLAAWLNAVAEKRADRGGVGEGAQEVIEL</sequence>
<evidence type="ECO:0000256" key="7">
    <source>
        <dbReference type="ARBA" id="ARBA00023180"/>
    </source>
</evidence>
<dbReference type="GO" id="GO:0003676">
    <property type="term" value="F:nucleic acid binding"/>
    <property type="evidence" value="ECO:0007669"/>
    <property type="project" value="InterPro"/>
</dbReference>
<organism evidence="9 10">
    <name type="scientific">Delitschia confertaspora ATCC 74209</name>
    <dbReference type="NCBI Taxonomy" id="1513339"/>
    <lineage>
        <taxon>Eukaryota</taxon>
        <taxon>Fungi</taxon>
        <taxon>Dikarya</taxon>
        <taxon>Ascomycota</taxon>
        <taxon>Pezizomycotina</taxon>
        <taxon>Dothideomycetes</taxon>
        <taxon>Pleosporomycetidae</taxon>
        <taxon>Pleosporales</taxon>
        <taxon>Delitschiaceae</taxon>
        <taxon>Delitschia</taxon>
    </lineage>
</organism>
<dbReference type="InterPro" id="IPR003154">
    <property type="entry name" value="S1/P1nuclease"/>
</dbReference>
<dbReference type="Pfam" id="PF02265">
    <property type="entry name" value="S1-P1_nuclease"/>
    <property type="match status" value="1"/>
</dbReference>
<evidence type="ECO:0000313" key="9">
    <source>
        <dbReference type="EMBL" id="KAF2199179.1"/>
    </source>
</evidence>
<dbReference type="GO" id="GO:0006308">
    <property type="term" value="P:DNA catabolic process"/>
    <property type="evidence" value="ECO:0007669"/>
    <property type="project" value="InterPro"/>
</dbReference>
<evidence type="ECO:0000313" key="10">
    <source>
        <dbReference type="Proteomes" id="UP000799536"/>
    </source>
</evidence>
<comment type="caution">
    <text evidence="9">The sequence shown here is derived from an EMBL/GenBank/DDBJ whole genome shotgun (WGS) entry which is preliminary data.</text>
</comment>
<comment type="similarity">
    <text evidence="1">Belongs to the nuclease type I family.</text>
</comment>
<keyword evidence="6" id="KW-1015">Disulfide bond</keyword>
<accession>A0A9P4MN84</accession>
<name>A0A9P4MN84_9PLEO</name>
<evidence type="ECO:0000256" key="5">
    <source>
        <dbReference type="ARBA" id="ARBA00022801"/>
    </source>
</evidence>
<keyword evidence="4" id="KW-0255">Endonuclease</keyword>
<feature type="chain" id="PRO_5040383333" evidence="8">
    <location>
        <begin position="19"/>
        <end position="306"/>
    </location>
</feature>
<proteinExistence type="inferred from homology"/>
<keyword evidence="10" id="KW-1185">Reference proteome</keyword>
<dbReference type="GO" id="GO:0016788">
    <property type="term" value="F:hydrolase activity, acting on ester bonds"/>
    <property type="evidence" value="ECO:0007669"/>
    <property type="project" value="InterPro"/>
</dbReference>
<dbReference type="EMBL" id="ML994091">
    <property type="protein sequence ID" value="KAF2199179.1"/>
    <property type="molecule type" value="Genomic_DNA"/>
</dbReference>
<dbReference type="GO" id="GO:0046872">
    <property type="term" value="F:metal ion binding"/>
    <property type="evidence" value="ECO:0007669"/>
    <property type="project" value="UniProtKB-KW"/>
</dbReference>
<dbReference type="SUPFAM" id="SSF48537">
    <property type="entry name" value="Phospholipase C/P1 nuclease"/>
    <property type="match status" value="1"/>
</dbReference>
<dbReference type="OrthoDB" id="441446at2759"/>
<dbReference type="CDD" id="cd11010">
    <property type="entry name" value="S1-P1_nuclease"/>
    <property type="match status" value="1"/>
</dbReference>
<evidence type="ECO:0000256" key="6">
    <source>
        <dbReference type="ARBA" id="ARBA00023157"/>
    </source>
</evidence>
<keyword evidence="3" id="KW-0479">Metal-binding</keyword>
<dbReference type="PANTHER" id="PTHR33146:SF26">
    <property type="entry name" value="ENDONUCLEASE 4"/>
    <property type="match status" value="1"/>
</dbReference>
<reference evidence="9" key="1">
    <citation type="journal article" date="2020" name="Stud. Mycol.">
        <title>101 Dothideomycetes genomes: a test case for predicting lifestyles and emergence of pathogens.</title>
        <authorList>
            <person name="Haridas S."/>
            <person name="Albert R."/>
            <person name="Binder M."/>
            <person name="Bloem J."/>
            <person name="Labutti K."/>
            <person name="Salamov A."/>
            <person name="Andreopoulos B."/>
            <person name="Baker S."/>
            <person name="Barry K."/>
            <person name="Bills G."/>
            <person name="Bluhm B."/>
            <person name="Cannon C."/>
            <person name="Castanera R."/>
            <person name="Culley D."/>
            <person name="Daum C."/>
            <person name="Ezra D."/>
            <person name="Gonzalez J."/>
            <person name="Henrissat B."/>
            <person name="Kuo A."/>
            <person name="Liang C."/>
            <person name="Lipzen A."/>
            <person name="Lutzoni F."/>
            <person name="Magnuson J."/>
            <person name="Mondo S."/>
            <person name="Nolan M."/>
            <person name="Ohm R."/>
            <person name="Pangilinan J."/>
            <person name="Park H.-J."/>
            <person name="Ramirez L."/>
            <person name="Alfaro M."/>
            <person name="Sun H."/>
            <person name="Tritt A."/>
            <person name="Yoshinaga Y."/>
            <person name="Zwiers L.-H."/>
            <person name="Turgeon B."/>
            <person name="Goodwin S."/>
            <person name="Spatafora J."/>
            <person name="Crous P."/>
            <person name="Grigoriev I."/>
        </authorList>
    </citation>
    <scope>NUCLEOTIDE SEQUENCE</scope>
    <source>
        <strain evidence="9">ATCC 74209</strain>
    </source>
</reference>